<feature type="transmembrane region" description="Helical" evidence="2">
    <location>
        <begin position="46"/>
        <end position="64"/>
    </location>
</feature>
<dbReference type="RefSeq" id="XP_060435638.1">
    <property type="nucleotide sequence ID" value="XM_060565989.1"/>
</dbReference>
<evidence type="ECO:0000313" key="4">
    <source>
        <dbReference type="Proteomes" id="UP001224890"/>
    </source>
</evidence>
<comment type="caution">
    <text evidence="3">The sequence shown here is derived from an EMBL/GenBank/DDBJ whole genome shotgun (WGS) entry which is preliminary data.</text>
</comment>
<evidence type="ECO:0000256" key="2">
    <source>
        <dbReference type="SAM" id="Phobius"/>
    </source>
</evidence>
<organism evidence="3 4">
    <name type="scientific">Colletotrichum godetiae</name>
    <dbReference type="NCBI Taxonomy" id="1209918"/>
    <lineage>
        <taxon>Eukaryota</taxon>
        <taxon>Fungi</taxon>
        <taxon>Dikarya</taxon>
        <taxon>Ascomycota</taxon>
        <taxon>Pezizomycotina</taxon>
        <taxon>Sordariomycetes</taxon>
        <taxon>Hypocreomycetidae</taxon>
        <taxon>Glomerellales</taxon>
        <taxon>Glomerellaceae</taxon>
        <taxon>Colletotrichum</taxon>
        <taxon>Colletotrichum acutatum species complex</taxon>
    </lineage>
</organism>
<dbReference type="EMBL" id="JAHMHR010000003">
    <property type="protein sequence ID" value="KAK1699881.1"/>
    <property type="molecule type" value="Genomic_DNA"/>
</dbReference>
<accession>A0AAJ0AY20</accession>
<sequence>MRDSHVLLLVLFRPFPSAGCMIGFSVLVHFDFFKPLGRRSTSHHVSGQATILGHCFFFVYGLFFSDMELEIPWKSKGTTDTGKRAGSAKRQETAQGATREKRMAFVWGNTTATRPTKPTRGKRVEERDRNFWQGRDSELGGNSICSMEPVKTCKGLLLLMF</sequence>
<reference evidence="3" key="1">
    <citation type="submission" date="2021-06" db="EMBL/GenBank/DDBJ databases">
        <title>Comparative genomics, transcriptomics and evolutionary studies reveal genomic signatures of adaptation to plant cell wall in hemibiotrophic fungi.</title>
        <authorList>
            <consortium name="DOE Joint Genome Institute"/>
            <person name="Baroncelli R."/>
            <person name="Diaz J.F."/>
            <person name="Benocci T."/>
            <person name="Peng M."/>
            <person name="Battaglia E."/>
            <person name="Haridas S."/>
            <person name="Andreopoulos W."/>
            <person name="Labutti K."/>
            <person name="Pangilinan J."/>
            <person name="Floch G.L."/>
            <person name="Makela M.R."/>
            <person name="Henrissat B."/>
            <person name="Grigoriev I.V."/>
            <person name="Crouch J.A."/>
            <person name="De Vries R.P."/>
            <person name="Sukno S.A."/>
            <person name="Thon M.R."/>
        </authorList>
    </citation>
    <scope>NUCLEOTIDE SEQUENCE</scope>
    <source>
        <strain evidence="3">CBS 193.32</strain>
    </source>
</reference>
<feature type="region of interest" description="Disordered" evidence="1">
    <location>
        <begin position="76"/>
        <end position="99"/>
    </location>
</feature>
<dbReference type="GeneID" id="85450515"/>
<keyword evidence="4" id="KW-1185">Reference proteome</keyword>
<keyword evidence="2" id="KW-0472">Membrane</keyword>
<dbReference type="Proteomes" id="UP001224890">
    <property type="component" value="Unassembled WGS sequence"/>
</dbReference>
<protein>
    <submittedName>
        <fullName evidence="3">Uncharacterized protein</fullName>
    </submittedName>
</protein>
<dbReference type="AlphaFoldDB" id="A0AAJ0AY20"/>
<keyword evidence="2" id="KW-0812">Transmembrane</keyword>
<proteinExistence type="predicted"/>
<evidence type="ECO:0000256" key="1">
    <source>
        <dbReference type="SAM" id="MobiDB-lite"/>
    </source>
</evidence>
<keyword evidence="2" id="KW-1133">Transmembrane helix</keyword>
<evidence type="ECO:0000313" key="3">
    <source>
        <dbReference type="EMBL" id="KAK1699881.1"/>
    </source>
</evidence>
<name>A0AAJ0AY20_9PEZI</name>
<gene>
    <name evidence="3" type="ORF">BDP55DRAFT_210119</name>
</gene>